<dbReference type="HOGENOM" id="CLU_003291_4_0_11"/>
<dbReference type="STRING" id="1404245.CGLY_01925"/>
<dbReference type="RefSeq" id="WP_038545652.1">
    <property type="nucleotide sequence ID" value="NZ_CP006842.1"/>
</dbReference>
<dbReference type="SMART" id="SM01353">
    <property type="entry name" value="AIF_C"/>
    <property type="match status" value="1"/>
</dbReference>
<protein>
    <submittedName>
        <fullName evidence="6">Putative pyridine nucleotide-disulfide oxidoreductase</fullName>
    </submittedName>
</protein>
<dbReference type="PANTHER" id="PTHR43557">
    <property type="entry name" value="APOPTOSIS-INDUCING FACTOR 1"/>
    <property type="match status" value="1"/>
</dbReference>
<accession>X5DIG7</accession>
<gene>
    <name evidence="6" type="ORF">CGLY_01925</name>
</gene>
<dbReference type="InterPro" id="IPR023753">
    <property type="entry name" value="FAD/NAD-binding_dom"/>
</dbReference>
<dbReference type="AlphaFoldDB" id="X5DIG7"/>
<dbReference type="eggNOG" id="COG0446">
    <property type="taxonomic scope" value="Bacteria"/>
</dbReference>
<evidence type="ECO:0000313" key="7">
    <source>
        <dbReference type="Proteomes" id="UP000023703"/>
    </source>
</evidence>
<dbReference type="PRINTS" id="PR00368">
    <property type="entry name" value="FADPNR"/>
</dbReference>
<dbReference type="EMBL" id="CP006842">
    <property type="protein sequence ID" value="AHW62833.1"/>
    <property type="molecule type" value="Genomic_DNA"/>
</dbReference>
<dbReference type="GO" id="GO:0071949">
    <property type="term" value="F:FAD binding"/>
    <property type="evidence" value="ECO:0007669"/>
    <property type="project" value="TreeGrafter"/>
</dbReference>
<keyword evidence="2" id="KW-0274">FAD</keyword>
<feature type="region of interest" description="Disordered" evidence="4">
    <location>
        <begin position="382"/>
        <end position="408"/>
    </location>
</feature>
<dbReference type="Proteomes" id="UP000023703">
    <property type="component" value="Chromosome"/>
</dbReference>
<dbReference type="KEGG" id="cgy:CGLY_01925"/>
<organism evidence="6 7">
    <name type="scientific">Corynebacterium glyciniphilum AJ 3170</name>
    <dbReference type="NCBI Taxonomy" id="1404245"/>
    <lineage>
        <taxon>Bacteria</taxon>
        <taxon>Bacillati</taxon>
        <taxon>Actinomycetota</taxon>
        <taxon>Actinomycetes</taxon>
        <taxon>Mycobacteriales</taxon>
        <taxon>Corynebacteriaceae</taxon>
        <taxon>Corynebacterium</taxon>
    </lineage>
</organism>
<evidence type="ECO:0000259" key="5">
    <source>
        <dbReference type="Pfam" id="PF07992"/>
    </source>
</evidence>
<dbReference type="Gene3D" id="3.50.50.60">
    <property type="entry name" value="FAD/NAD(P)-binding domain"/>
    <property type="match status" value="2"/>
</dbReference>
<dbReference type="PANTHER" id="PTHR43557:SF4">
    <property type="entry name" value="APOPTOSIS-INDUCING FACTOR 1, MITOCHONDRIAL"/>
    <property type="match status" value="1"/>
</dbReference>
<dbReference type="InterPro" id="IPR050446">
    <property type="entry name" value="FAD-oxidoreductase/Apoptosis"/>
</dbReference>
<dbReference type="SUPFAM" id="SSF51905">
    <property type="entry name" value="FAD/NAD(P)-binding domain"/>
    <property type="match status" value="1"/>
</dbReference>
<keyword evidence="7" id="KW-1185">Reference proteome</keyword>
<keyword evidence="3" id="KW-0560">Oxidoreductase</keyword>
<dbReference type="Pfam" id="PF07992">
    <property type="entry name" value="Pyr_redox_2"/>
    <property type="match status" value="1"/>
</dbReference>
<feature type="compositionally biased region" description="Acidic residues" evidence="4">
    <location>
        <begin position="398"/>
        <end position="408"/>
    </location>
</feature>
<proteinExistence type="predicted"/>
<reference evidence="6 7" key="1">
    <citation type="journal article" date="2015" name="Int. J. Syst. Evol. Microbiol.">
        <title>Revisiting Corynebacterium glyciniphilum (ex Kubota et al., 1972) sp. nov., nom. rev., isolated from putrefied banana.</title>
        <authorList>
            <person name="Al-Dilaimi A."/>
            <person name="Bednarz H."/>
            <person name="Lomker A."/>
            <person name="Niehaus K."/>
            <person name="Kalinowski J."/>
            <person name="Ruckert C."/>
        </authorList>
    </citation>
    <scope>NUCLEOTIDE SEQUENCE [LARGE SCALE GENOMIC DNA]</scope>
    <source>
        <strain evidence="6">AJ 3170</strain>
    </source>
</reference>
<dbReference type="Gene3D" id="3.30.390.30">
    <property type="match status" value="1"/>
</dbReference>
<feature type="domain" description="FAD/NAD(P)-binding" evidence="5">
    <location>
        <begin position="7"/>
        <end position="301"/>
    </location>
</feature>
<dbReference type="InterPro" id="IPR016156">
    <property type="entry name" value="FAD/NAD-linked_Rdtase_dimer_sf"/>
</dbReference>
<dbReference type="GO" id="GO:0033108">
    <property type="term" value="P:mitochondrial respiratory chain complex assembly"/>
    <property type="evidence" value="ECO:0007669"/>
    <property type="project" value="TreeGrafter"/>
</dbReference>
<evidence type="ECO:0000313" key="6">
    <source>
        <dbReference type="EMBL" id="AHW62833.1"/>
    </source>
</evidence>
<evidence type="ECO:0000256" key="2">
    <source>
        <dbReference type="ARBA" id="ARBA00022827"/>
    </source>
</evidence>
<dbReference type="GO" id="GO:0016174">
    <property type="term" value="F:NAD(P)H oxidase H2O2-forming activity"/>
    <property type="evidence" value="ECO:0007669"/>
    <property type="project" value="TreeGrafter"/>
</dbReference>
<dbReference type="SUPFAM" id="SSF55424">
    <property type="entry name" value="FAD/NAD-linked reductases, dimerisation (C-terminal) domain"/>
    <property type="match status" value="1"/>
</dbReference>
<sequence>MTEQNFYQYLIVGGGMVADSAARGIREVDPDGTIGIVAEEQTPPVARPALSKKLWTDSSFSFDDVWLNTEDDTGAVRHAGDRAVAVDRDARTVRTQSGMVLGYDRLLLATGGAPATLGLPEDDPLIFFRSLDDYERLRRYSGDQRHVVVVGGSFIGSELAAALVENDTAVTLVFPDDVLFGGVFPPDLARYFQSRYEDAGVTVMPGVSVESGEVQGNGHVVLTLSDGTSLECDAVAVGAGVSPNNEIASVAGLSVDDGVLVDELLRTSDPRIFAAGDVASYPDAILGRRRIEHVDNATTMGRQAGRNLAGAEEPYTHTPYFYSVAFGDRYEAVGTLDASLEVVEMWDGDRGVVYYVDGRDVVGVLLWNINGRRDDAREAIDNADGSDHAALRSRIPTEDGDAEQDDKN</sequence>
<evidence type="ECO:0000256" key="1">
    <source>
        <dbReference type="ARBA" id="ARBA00022630"/>
    </source>
</evidence>
<dbReference type="GO" id="GO:0012501">
    <property type="term" value="P:programmed cell death"/>
    <property type="evidence" value="ECO:0007669"/>
    <property type="project" value="TreeGrafter"/>
</dbReference>
<keyword evidence="1" id="KW-0285">Flavoprotein</keyword>
<evidence type="ECO:0000256" key="3">
    <source>
        <dbReference type="ARBA" id="ARBA00023002"/>
    </source>
</evidence>
<dbReference type="GO" id="GO:0005737">
    <property type="term" value="C:cytoplasm"/>
    <property type="evidence" value="ECO:0007669"/>
    <property type="project" value="TreeGrafter"/>
</dbReference>
<evidence type="ECO:0000256" key="4">
    <source>
        <dbReference type="SAM" id="MobiDB-lite"/>
    </source>
</evidence>
<dbReference type="OrthoDB" id="4213189at2"/>
<name>X5DIG7_9CORY</name>
<dbReference type="InterPro" id="IPR036188">
    <property type="entry name" value="FAD/NAD-bd_sf"/>
</dbReference>